<dbReference type="PANTHER" id="PTHR10545">
    <property type="entry name" value="DIAMINE N-ACETYLTRANSFERASE"/>
    <property type="match status" value="1"/>
</dbReference>
<dbReference type="InterPro" id="IPR000182">
    <property type="entry name" value="GNAT_dom"/>
</dbReference>
<dbReference type="OMA" id="FELICAV"/>
<evidence type="ECO:0000259" key="4">
    <source>
        <dbReference type="PROSITE" id="PS51186"/>
    </source>
</evidence>
<feature type="domain" description="N-acetyltransferase" evidence="4">
    <location>
        <begin position="8"/>
        <end position="160"/>
    </location>
</feature>
<dbReference type="InterPro" id="IPR051016">
    <property type="entry name" value="Diverse_Substrate_AcTransf"/>
</dbReference>
<dbReference type="EnsemblMetazoa" id="tetur18g03080.1">
    <property type="protein sequence ID" value="tetur18g03080.1"/>
    <property type="gene ID" value="tetur18g03080"/>
</dbReference>
<evidence type="ECO:0000313" key="5">
    <source>
        <dbReference type="EnsemblMetazoa" id="tetur18g03080.1"/>
    </source>
</evidence>
<name>T1KRC8_TETUR</name>
<gene>
    <name evidence="5" type="primary">107366355</name>
</gene>
<evidence type="ECO:0000256" key="2">
    <source>
        <dbReference type="ARBA" id="ARBA00022679"/>
    </source>
</evidence>
<dbReference type="Proteomes" id="UP000015104">
    <property type="component" value="Unassembled WGS sequence"/>
</dbReference>
<dbReference type="InterPro" id="IPR016181">
    <property type="entry name" value="Acyl_CoA_acyltransferase"/>
</dbReference>
<keyword evidence="2" id="KW-0808">Transferase</keyword>
<accession>T1KRC8</accession>
<dbReference type="Pfam" id="PF00583">
    <property type="entry name" value="Acetyltransf_1"/>
    <property type="match status" value="2"/>
</dbReference>
<dbReference type="SUPFAM" id="SSF55729">
    <property type="entry name" value="Acyl-CoA N-acyltransferases (Nat)"/>
    <property type="match status" value="2"/>
</dbReference>
<evidence type="ECO:0000256" key="3">
    <source>
        <dbReference type="ARBA" id="ARBA00023315"/>
    </source>
</evidence>
<dbReference type="Gene3D" id="3.40.630.30">
    <property type="match status" value="2"/>
</dbReference>
<dbReference type="AlphaFoldDB" id="T1KRC8"/>
<evidence type="ECO:0000256" key="1">
    <source>
        <dbReference type="ARBA" id="ARBA00008694"/>
    </source>
</evidence>
<dbReference type="CDD" id="cd04301">
    <property type="entry name" value="NAT_SF"/>
    <property type="match status" value="2"/>
</dbReference>
<dbReference type="KEGG" id="tut:107366355"/>
<dbReference type="FunFam" id="3.40.630.30:FF:000064">
    <property type="entry name" value="GNAT family acetyltransferase"/>
    <property type="match status" value="2"/>
</dbReference>
<dbReference type="GO" id="GO:0008080">
    <property type="term" value="F:N-acetyltransferase activity"/>
    <property type="evidence" value="ECO:0007669"/>
    <property type="project" value="UniProtKB-ARBA"/>
</dbReference>
<evidence type="ECO:0000313" key="6">
    <source>
        <dbReference type="Proteomes" id="UP000015104"/>
    </source>
</evidence>
<proteinExistence type="inferred from homology"/>
<dbReference type="PANTHER" id="PTHR10545:SF29">
    <property type="entry name" value="GH14572P-RELATED"/>
    <property type="match status" value="1"/>
</dbReference>
<dbReference type="PROSITE" id="PS51186">
    <property type="entry name" value="GNAT"/>
    <property type="match status" value="2"/>
</dbReference>
<organism evidence="5 6">
    <name type="scientific">Tetranychus urticae</name>
    <name type="common">Two-spotted spider mite</name>
    <dbReference type="NCBI Taxonomy" id="32264"/>
    <lineage>
        <taxon>Eukaryota</taxon>
        <taxon>Metazoa</taxon>
        <taxon>Ecdysozoa</taxon>
        <taxon>Arthropoda</taxon>
        <taxon>Chelicerata</taxon>
        <taxon>Arachnida</taxon>
        <taxon>Acari</taxon>
        <taxon>Acariformes</taxon>
        <taxon>Trombidiformes</taxon>
        <taxon>Prostigmata</taxon>
        <taxon>Eleutherengona</taxon>
        <taxon>Raphignathae</taxon>
        <taxon>Tetranychoidea</taxon>
        <taxon>Tetranychidae</taxon>
        <taxon>Tetranychus</taxon>
    </lineage>
</organism>
<protein>
    <recommendedName>
        <fullName evidence="4">N-acetyltransferase domain-containing protein</fullName>
    </recommendedName>
</protein>
<sequence>MESKKEIHQIREAVKEDCQQIIKLIKMLARYENMENAVKIDSTTLIDDGFTENKPPSFKCLVSHGENQQLSGYLIYYYTYPWEGRSIFILNIFVDPQFRKMGIGKKFITKLAQIAYAEDMARIDLSILDWNQLSIDFHQSLGAVNLSNKEGWNYFRFNKNSIQQLANKTKESKHKTHQIREAVKDDCHQIIELIKMFARYLSMEDAVKIDTETFIRDGFTENKPPSFKCLVSHDANNKLSGYLIYYYTYSTYEGRCIHMEDIFVDPQFRKMGIGTKLITKLAQIAYAENTCIARIDFLILDWNQLSMDFHQSLGAFNLSEKQKRTAFRFDKNSIQQLATNCQNILKD</sequence>
<comment type="similarity">
    <text evidence="1">Belongs to the acetyltransferase family.</text>
</comment>
<keyword evidence="3" id="KW-0012">Acyltransferase</keyword>
<dbReference type="EMBL" id="CAEY01000389">
    <property type="status" value="NOT_ANNOTATED_CDS"/>
    <property type="molecule type" value="Genomic_DNA"/>
</dbReference>
<feature type="domain" description="N-acetyltransferase" evidence="4">
    <location>
        <begin position="177"/>
        <end position="334"/>
    </location>
</feature>
<reference evidence="5" key="2">
    <citation type="submission" date="2015-06" db="UniProtKB">
        <authorList>
            <consortium name="EnsemblMetazoa"/>
        </authorList>
    </citation>
    <scope>IDENTIFICATION</scope>
</reference>
<dbReference type="HOGENOM" id="CLU_800056_0_0_1"/>
<dbReference type="OrthoDB" id="6500450at2759"/>
<dbReference type="STRING" id="32264.T1KRC8"/>
<keyword evidence="6" id="KW-1185">Reference proteome</keyword>
<dbReference type="eggNOG" id="KOG3216">
    <property type="taxonomic scope" value="Eukaryota"/>
</dbReference>
<reference evidence="6" key="1">
    <citation type="submission" date="2011-08" db="EMBL/GenBank/DDBJ databases">
        <authorList>
            <person name="Rombauts S."/>
        </authorList>
    </citation>
    <scope>NUCLEOTIDE SEQUENCE</scope>
    <source>
        <strain evidence="6">London</strain>
    </source>
</reference>